<reference evidence="1 2" key="1">
    <citation type="journal article" date="2017" name="ISME J.">
        <title>Energy and carbon metabolisms in a deep terrestrial subsurface fluid microbial community.</title>
        <authorList>
            <person name="Momper L."/>
            <person name="Jungbluth S.P."/>
            <person name="Lee M.D."/>
            <person name="Amend J.P."/>
        </authorList>
    </citation>
    <scope>NUCLEOTIDE SEQUENCE [LARGE SCALE GENOMIC DNA]</scope>
    <source>
        <strain evidence="1">SURF_5</strain>
    </source>
</reference>
<accession>A0A3A4NY07</accession>
<comment type="caution">
    <text evidence="1">The sequence shown here is derived from an EMBL/GenBank/DDBJ whole genome shotgun (WGS) entry which is preliminary data.</text>
</comment>
<dbReference type="AlphaFoldDB" id="A0A3A4NY07"/>
<evidence type="ECO:0000313" key="1">
    <source>
        <dbReference type="EMBL" id="RJP25347.1"/>
    </source>
</evidence>
<gene>
    <name evidence="1" type="ORF">C4520_02620</name>
</gene>
<proteinExistence type="predicted"/>
<name>A0A3A4NY07_ABYX5</name>
<evidence type="ECO:0000313" key="2">
    <source>
        <dbReference type="Proteomes" id="UP000265882"/>
    </source>
</evidence>
<dbReference type="Proteomes" id="UP000265882">
    <property type="component" value="Unassembled WGS sequence"/>
</dbReference>
<dbReference type="EMBL" id="QZKU01000024">
    <property type="protein sequence ID" value="RJP25347.1"/>
    <property type="molecule type" value="Genomic_DNA"/>
</dbReference>
<protein>
    <submittedName>
        <fullName evidence="1">Uncharacterized protein</fullName>
    </submittedName>
</protein>
<sequence length="120" mass="13587">MTIFRIKRYEEETDKSSRFLLSLKCRSLILLQNPHSRVQPRYGRCEFIRTFKTGRMNSALPKGGCSGIGLSSARICGICGCERFALRKRADAPSQTLDYVLAILLCCDVATLSYQEQVQM</sequence>
<organism evidence="1 2">
    <name type="scientific">Abyssobacteria bacterium (strain SURF_5)</name>
    <dbReference type="NCBI Taxonomy" id="2093360"/>
    <lineage>
        <taxon>Bacteria</taxon>
        <taxon>Pseudomonadati</taxon>
        <taxon>Candidatus Hydrogenedentota</taxon>
        <taxon>Candidatus Abyssobacteria</taxon>
    </lineage>
</organism>